<dbReference type="CDD" id="cd09272">
    <property type="entry name" value="RNase_HI_RT_Ty1"/>
    <property type="match status" value="1"/>
</dbReference>
<keyword evidence="2" id="KW-0479">Metal-binding</keyword>
<keyword evidence="2" id="KW-0862">Zinc</keyword>
<dbReference type="Proteomes" id="UP000237271">
    <property type="component" value="Unassembled WGS sequence"/>
</dbReference>
<keyword evidence="6" id="KW-1185">Reference proteome</keyword>
<dbReference type="PANTHER" id="PTHR11439:SF491">
    <property type="entry name" value="INTEGRASE CATALYTIC DOMAIN-CONTAINING PROTEIN"/>
    <property type="match status" value="1"/>
</dbReference>
<dbReference type="InterPro" id="IPR054722">
    <property type="entry name" value="PolX-like_BBD"/>
</dbReference>
<sequence>MSKYTPDLVRELILTAEVRNKDWEKNAFGSNQGKKKQGNALSGPKGKASGDGFKKKASGDGSKKKSKGDITCFNCGAKGHYKSDCPDLEEKPSAEKKASAKMARSGEKPVKKTPSEQTDDDDSCVHKRDVVVGEVVKRVAKDYDASRWYFDSGTNAHIVTAKEYFTVLNSIEDSDWNPNISGFADGVDAKAEGFGTILLATMIDEEMVFVFLEDVLYVPKAGCNLFSPGQALEQGFKMSWEQETMMFGMTKDGTEVLRAGHNHRLWTFNVHNIGGVKVDEKSTAVKKQVVANFAVTDGVEDIDTFDEFIRDGDLDDDGSDSEASQRAECDADSVRDDSNVEMQSVAASADDLDEAEQVLWNNMVRNSVLPNVDGSNQNSDLAEKDQQLWEDILRNSSLPDYDNACETQESGIAEAYEAQEGEDVGSAADDAASIDAQAESEVSDDIESDIDDIDEHEDETSDLQYEPAGTSSHVSDLAPVPEEETESDLEDDNEYDYLFDPSDVREAGSSSGASGDGSEPPAHAENGVLAIPSEMLLIGKVHPRDEEVRRTRDKKRTKVGAKLAAAARRPGLREVPKNYKSERFEDYDVYSAFKALHADRRGNGGLRASDIKIPKNYRQAMRSKQAKFWREAMDAEMAALKDKGVLRQIPRSELPSGQQTIKTMWVFDVKTDHLGYIVRYRPRVVARGDKQRFGIDFMETFSPVARMATFRTFVAVCIILNLMIYQGDINTAYLNAALGIKQYLEEVEGYPCDDNGMIYIIEKALYGLRQSGREWHSEVNRWFVEYGFKQCETEPCLYFYDRDGEFAIVLLYVDDILCATNNVEFKERMFEQLDKDYGLKDQGLLNTYLGVQVEQNLDSIKIHQTKYCEEILERFSFQDAHPSRIPMETNMRLTVKDTDVGGRKEEPANGKKFPYRELVGSLMYLTTCTRPDLSFSVGQLSRYVQNPTQQHIGAAKRVLRYLVGTKTQGIVYTRNTPTEQKPELIIDGYCDSDWGNDPDTRKSITGFVHCMAGGAVSWASRRQTIVAQSTAEAEYVAVCEACMEGQGLRNMLIQVFSRLED</sequence>
<dbReference type="OrthoDB" id="125830at2759"/>
<comment type="caution">
    <text evidence="5">The sequence shown here is derived from an EMBL/GenBank/DDBJ whole genome shotgun (WGS) entry which is preliminary data.</text>
</comment>
<dbReference type="InterPro" id="IPR001878">
    <property type="entry name" value="Znf_CCHC"/>
</dbReference>
<dbReference type="GO" id="GO:0003676">
    <property type="term" value="F:nucleic acid binding"/>
    <property type="evidence" value="ECO:0007669"/>
    <property type="project" value="InterPro"/>
</dbReference>
<dbReference type="EMBL" id="NCKW01017192">
    <property type="protein sequence ID" value="POM59370.1"/>
    <property type="molecule type" value="Genomic_DNA"/>
</dbReference>
<dbReference type="GO" id="GO:0008270">
    <property type="term" value="F:zinc ion binding"/>
    <property type="evidence" value="ECO:0007669"/>
    <property type="project" value="UniProtKB-KW"/>
</dbReference>
<dbReference type="SUPFAM" id="SSF57756">
    <property type="entry name" value="Retrovirus zinc finger-like domains"/>
    <property type="match status" value="1"/>
</dbReference>
<gene>
    <name evidence="5" type="ORF">PHPALM_31910</name>
</gene>
<keyword evidence="1" id="KW-0645">Protease</keyword>
<dbReference type="PROSITE" id="PS50158">
    <property type="entry name" value="ZF_CCHC"/>
    <property type="match status" value="1"/>
</dbReference>
<evidence type="ECO:0000313" key="5">
    <source>
        <dbReference type="EMBL" id="POM59370.1"/>
    </source>
</evidence>
<dbReference type="AlphaFoldDB" id="A0A2P4X1D7"/>
<accession>A0A2P4X1D7</accession>
<evidence type="ECO:0000259" key="4">
    <source>
        <dbReference type="PROSITE" id="PS50158"/>
    </source>
</evidence>
<keyword evidence="2" id="KW-0863">Zinc-finger</keyword>
<dbReference type="SMART" id="SM00343">
    <property type="entry name" value="ZnF_C2HC"/>
    <property type="match status" value="1"/>
</dbReference>
<evidence type="ECO:0000313" key="6">
    <source>
        <dbReference type="Proteomes" id="UP000237271"/>
    </source>
</evidence>
<feature type="region of interest" description="Disordered" evidence="3">
    <location>
        <begin position="456"/>
        <end position="525"/>
    </location>
</feature>
<evidence type="ECO:0000256" key="2">
    <source>
        <dbReference type="PROSITE-ProRule" id="PRU00047"/>
    </source>
</evidence>
<dbReference type="Gene3D" id="4.10.60.10">
    <property type="entry name" value="Zinc finger, CCHC-type"/>
    <property type="match status" value="1"/>
</dbReference>
<proteinExistence type="predicted"/>
<feature type="compositionally biased region" description="Acidic residues" evidence="3">
    <location>
        <begin position="481"/>
        <end position="497"/>
    </location>
</feature>
<reference evidence="5 6" key="1">
    <citation type="journal article" date="2017" name="Genome Biol. Evol.">
        <title>Phytophthora megakarya and P. palmivora, closely related causal agents of cacao black pod rot, underwent increases in genome sizes and gene numbers by different mechanisms.</title>
        <authorList>
            <person name="Ali S.S."/>
            <person name="Shao J."/>
            <person name="Lary D.J."/>
            <person name="Kronmiller B."/>
            <person name="Shen D."/>
            <person name="Strem M.D."/>
            <person name="Amoako-Attah I."/>
            <person name="Akrofi A.Y."/>
            <person name="Begoude B.A."/>
            <person name="Ten Hoopen G.M."/>
            <person name="Coulibaly K."/>
            <person name="Kebe B.I."/>
            <person name="Melnick R.L."/>
            <person name="Guiltinan M.J."/>
            <person name="Tyler B.M."/>
            <person name="Meinhardt L.W."/>
            <person name="Bailey B.A."/>
        </authorList>
    </citation>
    <scope>NUCLEOTIDE SEQUENCE [LARGE SCALE GENOMIC DNA]</scope>
    <source>
        <strain evidence="6">sbr112.9</strain>
    </source>
</reference>
<name>A0A2P4X1D7_9STRA</name>
<organism evidence="5 6">
    <name type="scientific">Phytophthora palmivora</name>
    <dbReference type="NCBI Taxonomy" id="4796"/>
    <lineage>
        <taxon>Eukaryota</taxon>
        <taxon>Sar</taxon>
        <taxon>Stramenopiles</taxon>
        <taxon>Oomycota</taxon>
        <taxon>Peronosporomycetes</taxon>
        <taxon>Peronosporales</taxon>
        <taxon>Peronosporaceae</taxon>
        <taxon>Phytophthora</taxon>
    </lineage>
</organism>
<evidence type="ECO:0000256" key="3">
    <source>
        <dbReference type="SAM" id="MobiDB-lite"/>
    </source>
</evidence>
<dbReference type="SUPFAM" id="SSF56672">
    <property type="entry name" value="DNA/RNA polymerases"/>
    <property type="match status" value="1"/>
</dbReference>
<feature type="compositionally biased region" description="Low complexity" evidence="3">
    <location>
        <begin position="507"/>
        <end position="518"/>
    </location>
</feature>
<dbReference type="PANTHER" id="PTHR11439">
    <property type="entry name" value="GAG-POL-RELATED RETROTRANSPOSON"/>
    <property type="match status" value="1"/>
</dbReference>
<feature type="compositionally biased region" description="Basic and acidic residues" evidence="3">
    <location>
        <begin position="52"/>
        <end position="63"/>
    </location>
</feature>
<keyword evidence="1" id="KW-0064">Aspartyl protease</keyword>
<protein>
    <submittedName>
        <fullName evidence="5">Integrase catalytic core protein</fullName>
    </submittedName>
</protein>
<feature type="region of interest" description="Disordered" evidence="3">
    <location>
        <begin position="20"/>
        <end position="123"/>
    </location>
</feature>
<dbReference type="GO" id="GO:0004190">
    <property type="term" value="F:aspartic-type endopeptidase activity"/>
    <property type="evidence" value="ECO:0007669"/>
    <property type="project" value="UniProtKB-KW"/>
</dbReference>
<feature type="domain" description="CCHC-type" evidence="4">
    <location>
        <begin position="72"/>
        <end position="87"/>
    </location>
</feature>
<dbReference type="Pfam" id="PF07727">
    <property type="entry name" value="RVT_2"/>
    <property type="match status" value="1"/>
</dbReference>
<feature type="compositionally biased region" description="Basic and acidic residues" evidence="3">
    <location>
        <begin position="81"/>
        <end position="114"/>
    </location>
</feature>
<dbReference type="InterPro" id="IPR036875">
    <property type="entry name" value="Znf_CCHC_sf"/>
</dbReference>
<keyword evidence="1" id="KW-0378">Hydrolase</keyword>
<dbReference type="Pfam" id="PF22936">
    <property type="entry name" value="Pol_BBD"/>
    <property type="match status" value="1"/>
</dbReference>
<dbReference type="InterPro" id="IPR043502">
    <property type="entry name" value="DNA/RNA_pol_sf"/>
</dbReference>
<dbReference type="Pfam" id="PF00098">
    <property type="entry name" value="zf-CCHC"/>
    <property type="match status" value="1"/>
</dbReference>
<evidence type="ECO:0000256" key="1">
    <source>
        <dbReference type="ARBA" id="ARBA00022750"/>
    </source>
</evidence>
<feature type="region of interest" description="Disordered" evidence="3">
    <location>
        <begin position="310"/>
        <end position="338"/>
    </location>
</feature>
<feature type="compositionally biased region" description="Basic and acidic residues" evidence="3">
    <location>
        <begin position="323"/>
        <end position="338"/>
    </location>
</feature>
<dbReference type="InterPro" id="IPR013103">
    <property type="entry name" value="RVT_2"/>
</dbReference>